<gene>
    <name evidence="2" type="ORF">PP769_02555</name>
</gene>
<keyword evidence="3" id="KW-1185">Reference proteome</keyword>
<dbReference type="Pfam" id="PF14341">
    <property type="entry name" value="PilX_N"/>
    <property type="match status" value="1"/>
</dbReference>
<feature type="domain" description="Type 4 fimbrial biogenesis protein PilX N-terminal" evidence="1">
    <location>
        <begin position="18"/>
        <end position="66"/>
    </location>
</feature>
<evidence type="ECO:0000313" key="2">
    <source>
        <dbReference type="EMBL" id="WNM58669.1"/>
    </source>
</evidence>
<protein>
    <submittedName>
        <fullName evidence="2">Pilus assembly PilX N-terminal domain-containing protein</fullName>
    </submittedName>
</protein>
<name>A0AA96GHP3_9BACT</name>
<sequence length="439" mass="46004">MTGFNSKEGIRPYHNSMGGALITALLLVAFSTIMGATILFATSTDLQISGNFRRAMATFYAAEAGIAETAVRLGGSSLSNPGYLGDPSPILQANWSAYVLSLPEWKPQYDTEYSEVFTNYFPLSGNSTNTAVRPNSVQSILPYWTKIRHKTEYDAERAGHSSLTPHYQDGDGISATHSINNRGSLVFFGFASESELVPTSFTSVNPTPYSPIEIIISQGQAEGATSLIQVEVAHPSGPPLLAAVYAKNQVVFAGGTTAVEGFDNCGILAAGRPPVQLGPAGALAGTATFTGNPPTPQVGSEFLDLVKALESLKGGAQVISADLVGVNLGAPGHPALLYAESLAGGFPSRLAVQNLYGYGILLVAGNLSISAPFHWEGLIIVSGQVTFDGGIGSSVIQGALLAEQVQILNGEVKMTLDTCPIAASLRVLPVKTLSWQQLL</sequence>
<dbReference type="KEGG" id="nall:PP769_02555"/>
<reference evidence="2 3" key="1">
    <citation type="submission" date="2023-01" db="EMBL/GenBank/DDBJ databases">
        <title>Cultivation and genomic characterization of new, ubiquitous marine nitrite-oxidizing bacteria from the Nitrospirales.</title>
        <authorList>
            <person name="Mueller A.J."/>
            <person name="Daebeler A."/>
            <person name="Herbold C.W."/>
            <person name="Kirkegaard R.H."/>
            <person name="Daims H."/>
        </authorList>
    </citation>
    <scope>NUCLEOTIDE SEQUENCE [LARGE SCALE GENOMIC DNA]</scope>
    <source>
        <strain evidence="2 3">VA</strain>
    </source>
</reference>
<evidence type="ECO:0000259" key="1">
    <source>
        <dbReference type="Pfam" id="PF14341"/>
    </source>
</evidence>
<dbReference type="InterPro" id="IPR025746">
    <property type="entry name" value="PilX_N_dom"/>
</dbReference>
<proteinExistence type="predicted"/>
<accession>A0AA96GHP3</accession>
<organism evidence="2 3">
    <name type="scientific">Candidatus Nitrospira allomarina</name>
    <dbReference type="NCBI Taxonomy" id="3020900"/>
    <lineage>
        <taxon>Bacteria</taxon>
        <taxon>Pseudomonadati</taxon>
        <taxon>Nitrospirota</taxon>
        <taxon>Nitrospiria</taxon>
        <taxon>Nitrospirales</taxon>
        <taxon>Nitrospiraceae</taxon>
        <taxon>Nitrospira</taxon>
    </lineage>
</organism>
<dbReference type="RefSeq" id="WP_312644800.1">
    <property type="nucleotide sequence ID" value="NZ_CP116967.1"/>
</dbReference>
<dbReference type="Proteomes" id="UP001302719">
    <property type="component" value="Chromosome"/>
</dbReference>
<dbReference type="AlphaFoldDB" id="A0AA96GHP3"/>
<dbReference type="EMBL" id="CP116967">
    <property type="protein sequence ID" value="WNM58669.1"/>
    <property type="molecule type" value="Genomic_DNA"/>
</dbReference>
<evidence type="ECO:0000313" key="3">
    <source>
        <dbReference type="Proteomes" id="UP001302719"/>
    </source>
</evidence>